<keyword evidence="10" id="KW-1185">Reference proteome</keyword>
<dbReference type="CDD" id="cd18931">
    <property type="entry name" value="bHLHzip_Mad1"/>
    <property type="match status" value="1"/>
</dbReference>
<dbReference type="GeneTree" id="ENSGT00940000159446"/>
<keyword evidence="5" id="KW-0804">Transcription</keyword>
<feature type="region of interest" description="Disordered" evidence="7">
    <location>
        <begin position="77"/>
        <end position="120"/>
    </location>
</feature>
<feature type="compositionally biased region" description="Polar residues" evidence="7">
    <location>
        <begin position="106"/>
        <end position="119"/>
    </location>
</feature>
<dbReference type="PANTHER" id="PTHR11969">
    <property type="entry name" value="MAX DIMERIZATION, MAD"/>
    <property type="match status" value="1"/>
</dbReference>
<evidence type="ECO:0000256" key="4">
    <source>
        <dbReference type="ARBA" id="ARBA00023125"/>
    </source>
</evidence>
<evidence type="ECO:0000259" key="8">
    <source>
        <dbReference type="PROSITE" id="PS50888"/>
    </source>
</evidence>
<dbReference type="Proteomes" id="UP000001645">
    <property type="component" value="Chromosome 24"/>
</dbReference>
<dbReference type="GO" id="GO:0005634">
    <property type="term" value="C:nucleus"/>
    <property type="evidence" value="ECO:0007669"/>
    <property type="project" value="UniProtKB-SubCell"/>
</dbReference>
<evidence type="ECO:0000313" key="10">
    <source>
        <dbReference type="Proteomes" id="UP000001645"/>
    </source>
</evidence>
<organism evidence="9 10">
    <name type="scientific">Meleagris gallopavo</name>
    <name type="common">Wild turkey</name>
    <dbReference type="NCBI Taxonomy" id="9103"/>
    <lineage>
        <taxon>Eukaryota</taxon>
        <taxon>Metazoa</taxon>
        <taxon>Chordata</taxon>
        <taxon>Craniata</taxon>
        <taxon>Vertebrata</taxon>
        <taxon>Euteleostomi</taxon>
        <taxon>Archelosauria</taxon>
        <taxon>Archosauria</taxon>
        <taxon>Dinosauria</taxon>
        <taxon>Saurischia</taxon>
        <taxon>Theropoda</taxon>
        <taxon>Coelurosauria</taxon>
        <taxon>Aves</taxon>
        <taxon>Neognathae</taxon>
        <taxon>Galloanserae</taxon>
        <taxon>Galliformes</taxon>
        <taxon>Phasianidae</taxon>
        <taxon>Meleagridinae</taxon>
        <taxon>Meleagris</taxon>
    </lineage>
</organism>
<keyword evidence="6" id="KW-0539">Nucleus</keyword>
<evidence type="ECO:0000256" key="5">
    <source>
        <dbReference type="ARBA" id="ARBA00023163"/>
    </source>
</evidence>
<dbReference type="Bgee" id="ENSMGAG00000003405">
    <property type="expression patterns" value="Expressed in pectoralis major and 17 other cell types or tissues"/>
</dbReference>
<dbReference type="SUPFAM" id="SSF47459">
    <property type="entry name" value="HLH, helix-loop-helix DNA-binding domain"/>
    <property type="match status" value="1"/>
</dbReference>
<evidence type="ECO:0000256" key="1">
    <source>
        <dbReference type="ARBA" id="ARBA00004123"/>
    </source>
</evidence>
<protein>
    <submittedName>
        <fullName evidence="9">MAX dimerization protein 1</fullName>
    </submittedName>
</protein>
<dbReference type="AlphaFoldDB" id="A0A803XK98"/>
<dbReference type="Ensembl" id="ENSMGAT00000036480.1">
    <property type="protein sequence ID" value="ENSMGAP00000019944.1"/>
    <property type="gene ID" value="ENSMGAG00000003405.3"/>
</dbReference>
<keyword evidence="4" id="KW-0238">DNA-binding</keyword>
<keyword evidence="3" id="KW-0805">Transcription regulation</keyword>
<reference evidence="9 10" key="1">
    <citation type="journal article" date="2010" name="PLoS Biol.">
        <title>Multi-platform next-generation sequencing of the domestic turkey (Meleagris gallopavo): genome assembly and analysis.</title>
        <authorList>
            <person name="Dalloul R.A."/>
            <person name="Long J.A."/>
            <person name="Zimin A.V."/>
            <person name="Aslam L."/>
            <person name="Beal K."/>
            <person name="Blomberg L.A."/>
            <person name="Bouffard P."/>
            <person name="Burt D.W."/>
            <person name="Crasta O."/>
            <person name="Crooijmans R.P."/>
            <person name="Cooper K."/>
            <person name="Coulombe R.A."/>
            <person name="De S."/>
            <person name="Delany M.E."/>
            <person name="Dodgson J.B."/>
            <person name="Dong J.J."/>
            <person name="Evans C."/>
            <person name="Frederickson K.M."/>
            <person name="Flicek P."/>
            <person name="Florea L."/>
            <person name="Folkerts O."/>
            <person name="Groenen M.A."/>
            <person name="Harkins T.T."/>
            <person name="Herrero J."/>
            <person name="Hoffmann S."/>
            <person name="Megens H.J."/>
            <person name="Jiang A."/>
            <person name="de Jong P."/>
            <person name="Kaiser P."/>
            <person name="Kim H."/>
            <person name="Kim K.W."/>
            <person name="Kim S."/>
            <person name="Langenberger D."/>
            <person name="Lee M.K."/>
            <person name="Lee T."/>
            <person name="Mane S."/>
            <person name="Marcais G."/>
            <person name="Marz M."/>
            <person name="McElroy A.P."/>
            <person name="Modise T."/>
            <person name="Nefedov M."/>
            <person name="Notredame C."/>
            <person name="Paton I.R."/>
            <person name="Payne W.S."/>
            <person name="Pertea G."/>
            <person name="Prickett D."/>
            <person name="Puiu D."/>
            <person name="Qioa D."/>
            <person name="Raineri E."/>
            <person name="Ruffier M."/>
            <person name="Salzberg S.L."/>
            <person name="Schatz M.C."/>
            <person name="Scheuring C."/>
            <person name="Schmidt C.J."/>
            <person name="Schroeder S."/>
            <person name="Searle S.M."/>
            <person name="Smith E.J."/>
            <person name="Smith J."/>
            <person name="Sonstegard T.S."/>
            <person name="Stadler P.F."/>
            <person name="Tafer H."/>
            <person name="Tu Z.J."/>
            <person name="Van Tassell C.P."/>
            <person name="Vilella A.J."/>
            <person name="Williams K.P."/>
            <person name="Yorke J.A."/>
            <person name="Zhang L."/>
            <person name="Zhang H.B."/>
            <person name="Zhang X."/>
            <person name="Zhang Y."/>
            <person name="Reed K.M."/>
        </authorList>
    </citation>
    <scope>NUCLEOTIDE SEQUENCE [LARGE SCALE GENOMIC DNA]</scope>
</reference>
<evidence type="ECO:0000256" key="3">
    <source>
        <dbReference type="ARBA" id="ARBA00023015"/>
    </source>
</evidence>
<evidence type="ECO:0000256" key="6">
    <source>
        <dbReference type="ARBA" id="ARBA00023242"/>
    </source>
</evidence>
<dbReference type="GO" id="GO:0046983">
    <property type="term" value="F:protein dimerization activity"/>
    <property type="evidence" value="ECO:0007669"/>
    <property type="project" value="InterPro"/>
</dbReference>
<dbReference type="PROSITE" id="PS50888">
    <property type="entry name" value="BHLH"/>
    <property type="match status" value="1"/>
</dbReference>
<feature type="compositionally biased region" description="Basic and acidic residues" evidence="7">
    <location>
        <begin position="77"/>
        <end position="86"/>
    </location>
</feature>
<comment type="subcellular location">
    <subcellularLocation>
        <location evidence="1">Nucleus</location>
    </subcellularLocation>
</comment>
<reference evidence="9" key="3">
    <citation type="submission" date="2025-09" db="UniProtKB">
        <authorList>
            <consortium name="Ensembl"/>
        </authorList>
    </citation>
    <scope>IDENTIFICATION</scope>
</reference>
<dbReference type="FunFam" id="4.10.280.10:FF:000014">
    <property type="entry name" value="Max dimerization protein 1"/>
    <property type="match status" value="1"/>
</dbReference>
<evidence type="ECO:0000256" key="2">
    <source>
        <dbReference type="ARBA" id="ARBA00022491"/>
    </source>
</evidence>
<dbReference type="InterPro" id="IPR036638">
    <property type="entry name" value="HLH_DNA-bd_sf"/>
</dbReference>
<dbReference type="PANTHER" id="PTHR11969:SF18">
    <property type="entry name" value="MAX DIMERIZATION PROTEIN 1"/>
    <property type="match status" value="1"/>
</dbReference>
<feature type="domain" description="BHLH" evidence="8">
    <location>
        <begin position="1"/>
        <end position="51"/>
    </location>
</feature>
<dbReference type="SMART" id="SM00353">
    <property type="entry name" value="HLH"/>
    <property type="match status" value="1"/>
</dbReference>
<dbReference type="Pfam" id="PF00010">
    <property type="entry name" value="HLH"/>
    <property type="match status" value="1"/>
</dbReference>
<dbReference type="GO" id="GO:0000122">
    <property type="term" value="P:negative regulation of transcription by RNA polymerase II"/>
    <property type="evidence" value="ECO:0007669"/>
    <property type="project" value="InterPro"/>
</dbReference>
<dbReference type="InterPro" id="IPR040157">
    <property type="entry name" value="MXD1_bHLHzip"/>
</dbReference>
<evidence type="ECO:0000313" key="9">
    <source>
        <dbReference type="Ensembl" id="ENSMGAP00000019944.1"/>
    </source>
</evidence>
<name>A0A803XK98_MELGA</name>
<keyword evidence="2" id="KW-0678">Repressor</keyword>
<sequence length="158" mass="18238">RSTHNEMEKNRRAHLRLCLEKLKVLVPLGPESSKHTTLSLLMKAKLHIKKLEDYDRRALHQIEQLQREQRHLKRQLEKLGSERIRTDSVGSAVSSEHSDSDRGETHTSTVSSQRDQTFQPHFGAPRNIAAVTAMLDELSFPLPCCYRSLFRIFVVFAH</sequence>
<dbReference type="InterPro" id="IPR011598">
    <property type="entry name" value="bHLH_dom"/>
</dbReference>
<gene>
    <name evidence="9" type="primary">MXD1</name>
</gene>
<reference evidence="9" key="2">
    <citation type="submission" date="2025-08" db="UniProtKB">
        <authorList>
            <consortium name="Ensembl"/>
        </authorList>
    </citation>
    <scope>IDENTIFICATION</scope>
</reference>
<dbReference type="GO" id="GO:0000981">
    <property type="term" value="F:DNA-binding transcription factor activity, RNA polymerase II-specific"/>
    <property type="evidence" value="ECO:0007669"/>
    <property type="project" value="TreeGrafter"/>
</dbReference>
<evidence type="ECO:0000256" key="7">
    <source>
        <dbReference type="SAM" id="MobiDB-lite"/>
    </source>
</evidence>
<dbReference type="OrthoDB" id="5920083at2759"/>
<accession>A0A803XK98</accession>
<dbReference type="GO" id="GO:0000978">
    <property type="term" value="F:RNA polymerase II cis-regulatory region sequence-specific DNA binding"/>
    <property type="evidence" value="ECO:0007669"/>
    <property type="project" value="TreeGrafter"/>
</dbReference>
<dbReference type="Gene3D" id="4.10.280.10">
    <property type="entry name" value="Helix-loop-helix DNA-binding domain"/>
    <property type="match status" value="1"/>
</dbReference>
<feature type="compositionally biased region" description="Basic and acidic residues" evidence="7">
    <location>
        <begin position="96"/>
        <end position="105"/>
    </location>
</feature>
<proteinExistence type="predicted"/>